<proteinExistence type="predicted"/>
<evidence type="ECO:0000256" key="6">
    <source>
        <dbReference type="ARBA" id="ARBA00023204"/>
    </source>
</evidence>
<dbReference type="RefSeq" id="WP_353294336.1">
    <property type="nucleotide sequence ID" value="NZ_BAABWH010000003.1"/>
</dbReference>
<keyword evidence="2" id="KW-0227">DNA damage</keyword>
<keyword evidence="5" id="KW-0233">DNA recombination</keyword>
<comment type="caution">
    <text evidence="8">The sequence shown here is derived from an EMBL/GenBank/DDBJ whole genome shotgun (WGS) entry which is preliminary data.</text>
</comment>
<dbReference type="PANTHER" id="PTHR30446:SF0">
    <property type="entry name" value="RECOMBINATION PROTEIN RECR"/>
    <property type="match status" value="1"/>
</dbReference>
<dbReference type="PANTHER" id="PTHR30446">
    <property type="entry name" value="RECOMBINATION PROTEIN RECR"/>
    <property type="match status" value="1"/>
</dbReference>
<feature type="domain" description="Toprim" evidence="7">
    <location>
        <begin position="77"/>
        <end position="177"/>
    </location>
</feature>
<gene>
    <name evidence="8" type="ORF">NBRC116585_15010</name>
</gene>
<organism evidence="8 9">
    <name type="scientific">Thalassolituus maritimus</name>
    <dbReference type="NCBI Taxonomy" id="484498"/>
    <lineage>
        <taxon>Bacteria</taxon>
        <taxon>Pseudomonadati</taxon>
        <taxon>Pseudomonadota</taxon>
        <taxon>Gammaproteobacteria</taxon>
        <taxon>Oceanospirillales</taxon>
        <taxon>Oceanospirillaceae</taxon>
        <taxon>Thalassolituus</taxon>
    </lineage>
</organism>
<evidence type="ECO:0000313" key="9">
    <source>
        <dbReference type="Proteomes" id="UP001481413"/>
    </source>
</evidence>
<evidence type="ECO:0000256" key="3">
    <source>
        <dbReference type="ARBA" id="ARBA00022771"/>
    </source>
</evidence>
<reference evidence="8 9" key="1">
    <citation type="submission" date="2024-04" db="EMBL/GenBank/DDBJ databases">
        <title>Draft genome sequence of Thalassolituus maritimus NBRC 116585.</title>
        <authorList>
            <person name="Miyakawa T."/>
            <person name="Kusuya Y."/>
            <person name="Miura T."/>
        </authorList>
    </citation>
    <scope>NUCLEOTIDE SEQUENCE [LARGE SCALE GENOMIC DNA]</scope>
    <source>
        <strain evidence="8 9">5NW40-0001</strain>
    </source>
</reference>
<evidence type="ECO:0000313" key="8">
    <source>
        <dbReference type="EMBL" id="GAA6145383.1"/>
    </source>
</evidence>
<dbReference type="EMBL" id="BAABWH010000003">
    <property type="protein sequence ID" value="GAA6145383.1"/>
    <property type="molecule type" value="Genomic_DNA"/>
</dbReference>
<dbReference type="InterPro" id="IPR000093">
    <property type="entry name" value="DNA_Rcmb_RecR"/>
</dbReference>
<dbReference type="Proteomes" id="UP001481413">
    <property type="component" value="Unassembled WGS sequence"/>
</dbReference>
<dbReference type="SUPFAM" id="SSF111304">
    <property type="entry name" value="Recombination protein RecR"/>
    <property type="match status" value="1"/>
</dbReference>
<name>A0ABP9ZZ07_9GAMM</name>
<evidence type="ECO:0000256" key="2">
    <source>
        <dbReference type="ARBA" id="ARBA00022763"/>
    </source>
</evidence>
<keyword evidence="6" id="KW-0234">DNA repair</keyword>
<keyword evidence="9" id="KW-1185">Reference proteome</keyword>
<dbReference type="InterPro" id="IPR023627">
    <property type="entry name" value="Rcmb_RecR"/>
</dbReference>
<dbReference type="Pfam" id="PF13662">
    <property type="entry name" value="Toprim_4"/>
    <property type="match status" value="1"/>
</dbReference>
<accession>A0ABP9ZZ07</accession>
<keyword evidence="4" id="KW-0862">Zinc</keyword>
<evidence type="ECO:0000256" key="4">
    <source>
        <dbReference type="ARBA" id="ARBA00022833"/>
    </source>
</evidence>
<dbReference type="InterPro" id="IPR006171">
    <property type="entry name" value="TOPRIM_dom"/>
</dbReference>
<sequence>MKTSSDYTQLCRLLGELPGVGSNAAERMAEWLIHHGPRTELEVVLNGINEAGVCPGCNRLMSRSGCSGCGQADQASSVLLVCATEKDLRAINDVLEFTGPVFVLHGELSPSRNIGPAQLQLDKLAARINEIDPLCVAIAVSASVEGRATAEFIFRKTGRSGQSGSVQEVIEWLRSRD</sequence>
<protein>
    <recommendedName>
        <fullName evidence="7">Toprim domain-containing protein</fullName>
    </recommendedName>
</protein>
<keyword evidence="1" id="KW-0479">Metal-binding</keyword>
<keyword evidence="3" id="KW-0863">Zinc-finger</keyword>
<evidence type="ECO:0000256" key="5">
    <source>
        <dbReference type="ARBA" id="ARBA00023172"/>
    </source>
</evidence>
<dbReference type="Gene3D" id="3.40.1360.10">
    <property type="match status" value="1"/>
</dbReference>
<evidence type="ECO:0000259" key="7">
    <source>
        <dbReference type="PROSITE" id="PS50880"/>
    </source>
</evidence>
<evidence type="ECO:0000256" key="1">
    <source>
        <dbReference type="ARBA" id="ARBA00022723"/>
    </source>
</evidence>
<dbReference type="PROSITE" id="PS50880">
    <property type="entry name" value="TOPRIM"/>
    <property type="match status" value="1"/>
</dbReference>